<reference evidence="1" key="1">
    <citation type="journal article" date="2012" name="Proc. Natl. Acad. Sci. U.S.A.">
        <title>Antigenic diversity is generated by distinct evolutionary mechanisms in African trypanosome species.</title>
        <authorList>
            <person name="Jackson A.P."/>
            <person name="Berry A."/>
            <person name="Aslett M."/>
            <person name="Allison H.C."/>
            <person name="Burton P."/>
            <person name="Vavrova-Anderson J."/>
            <person name="Brown R."/>
            <person name="Browne H."/>
            <person name="Corton N."/>
            <person name="Hauser H."/>
            <person name="Gamble J."/>
            <person name="Gilderthorp R."/>
            <person name="Marcello L."/>
            <person name="McQuillan J."/>
            <person name="Otto T.D."/>
            <person name="Quail M.A."/>
            <person name="Sanders M.J."/>
            <person name="van Tonder A."/>
            <person name="Ginger M.L."/>
            <person name="Field M.C."/>
            <person name="Barry J.D."/>
            <person name="Hertz-Fowler C."/>
            <person name="Berriman M."/>
        </authorList>
    </citation>
    <scope>NUCLEOTIDE SEQUENCE</scope>
    <source>
        <strain evidence="1">IL3000</strain>
    </source>
</reference>
<sequence>MCVATGVLYDVCIEEDSLFPSGMYAQVVVFKELLSKCLEKTLRTQPIIVALTANGVAFSLLVDDVLVSDSILDRQVIFITVRGVFMGGCFDVTVPAVQPDNTVDEAKRICEMLVPRIIEQSDTQLWTLHHMFVGSVDSSSPASPIRGDAGVKSEGSVQKTPSVEICAPLLPKETISSGCEGGFQESWADREKIMLDGNFWV</sequence>
<dbReference type="VEuPathDB" id="TriTrypDB:TcIL3000_6_3220"/>
<dbReference type="EMBL" id="HE575319">
    <property type="protein sequence ID" value="CCC91072.1"/>
    <property type="molecule type" value="Genomic_DNA"/>
</dbReference>
<proteinExistence type="predicted"/>
<protein>
    <submittedName>
        <fullName evidence="1">Uncharacterized protein TCIL3000_6_3220</fullName>
    </submittedName>
</protein>
<organism evidence="1">
    <name type="scientific">Trypanosoma congolense (strain IL3000)</name>
    <dbReference type="NCBI Taxonomy" id="1068625"/>
    <lineage>
        <taxon>Eukaryota</taxon>
        <taxon>Discoba</taxon>
        <taxon>Euglenozoa</taxon>
        <taxon>Kinetoplastea</taxon>
        <taxon>Metakinetoplastina</taxon>
        <taxon>Trypanosomatida</taxon>
        <taxon>Trypanosomatidae</taxon>
        <taxon>Trypanosoma</taxon>
        <taxon>Nannomonas</taxon>
    </lineage>
</organism>
<accession>G0UNW1</accession>
<dbReference type="AlphaFoldDB" id="G0UNW1"/>
<gene>
    <name evidence="1" type="ORF">TCIL3000_6_3220</name>
</gene>
<name>G0UNW1_TRYCI</name>
<evidence type="ECO:0000313" key="1">
    <source>
        <dbReference type="EMBL" id="CCC91072.1"/>
    </source>
</evidence>